<dbReference type="GO" id="GO:0003677">
    <property type="term" value="F:DNA binding"/>
    <property type="evidence" value="ECO:0007669"/>
    <property type="project" value="TreeGrafter"/>
</dbReference>
<accession>A0AAV8WP42</accession>
<dbReference type="PANTHER" id="PTHR19303">
    <property type="entry name" value="TRANSPOSON"/>
    <property type="match status" value="1"/>
</dbReference>
<dbReference type="Proteomes" id="UP001162156">
    <property type="component" value="Unassembled WGS sequence"/>
</dbReference>
<comment type="caution">
    <text evidence="2">The sequence shown here is derived from an EMBL/GenBank/DDBJ whole genome shotgun (WGS) entry which is preliminary data.</text>
</comment>
<evidence type="ECO:0000259" key="1">
    <source>
        <dbReference type="Pfam" id="PF03184"/>
    </source>
</evidence>
<dbReference type="GO" id="GO:0005634">
    <property type="term" value="C:nucleus"/>
    <property type="evidence" value="ECO:0007669"/>
    <property type="project" value="TreeGrafter"/>
</dbReference>
<dbReference type="AlphaFoldDB" id="A0AAV8WP42"/>
<proteinExistence type="predicted"/>
<protein>
    <recommendedName>
        <fullName evidence="1">DDE-1 domain-containing protein</fullName>
    </recommendedName>
</protein>
<sequence length="174" mass="19863">MDKYTAELSNAAPPGSKIEISDSGYINSELFVKWLRHFIDVVHPSKEKKVLLLLDGHTTHCKNLEALLLARESGVILMQLPGHTTHRLQPLDRSFFKPMEVYYTEAPEKWLRSNIERTVTQYQVAELLNEAYGRAATIQTAANGFKASGVWPVNRHVFKDFDFVDSTVLILKKY</sequence>
<evidence type="ECO:0000313" key="2">
    <source>
        <dbReference type="EMBL" id="KAJ8927942.1"/>
    </source>
</evidence>
<dbReference type="Pfam" id="PF03184">
    <property type="entry name" value="DDE_1"/>
    <property type="match status" value="1"/>
</dbReference>
<dbReference type="EMBL" id="JANEYF010005505">
    <property type="protein sequence ID" value="KAJ8927942.1"/>
    <property type="molecule type" value="Genomic_DNA"/>
</dbReference>
<organism evidence="2 3">
    <name type="scientific">Rhamnusium bicolor</name>
    <dbReference type="NCBI Taxonomy" id="1586634"/>
    <lineage>
        <taxon>Eukaryota</taxon>
        <taxon>Metazoa</taxon>
        <taxon>Ecdysozoa</taxon>
        <taxon>Arthropoda</taxon>
        <taxon>Hexapoda</taxon>
        <taxon>Insecta</taxon>
        <taxon>Pterygota</taxon>
        <taxon>Neoptera</taxon>
        <taxon>Endopterygota</taxon>
        <taxon>Coleoptera</taxon>
        <taxon>Polyphaga</taxon>
        <taxon>Cucujiformia</taxon>
        <taxon>Chrysomeloidea</taxon>
        <taxon>Cerambycidae</taxon>
        <taxon>Lepturinae</taxon>
        <taxon>Rhagiini</taxon>
        <taxon>Rhamnusium</taxon>
    </lineage>
</organism>
<reference evidence="2" key="1">
    <citation type="journal article" date="2023" name="Insect Mol. Biol.">
        <title>Genome sequencing provides insights into the evolution of gene families encoding plant cell wall-degrading enzymes in longhorned beetles.</title>
        <authorList>
            <person name="Shin N.R."/>
            <person name="Okamura Y."/>
            <person name="Kirsch R."/>
            <person name="Pauchet Y."/>
        </authorList>
    </citation>
    <scope>NUCLEOTIDE SEQUENCE</scope>
    <source>
        <strain evidence="2">RBIC_L_NR</strain>
    </source>
</reference>
<dbReference type="PANTHER" id="PTHR19303:SF74">
    <property type="entry name" value="POGO TRANSPOSABLE ELEMENT WITH KRAB DOMAIN"/>
    <property type="match status" value="1"/>
</dbReference>
<dbReference type="InterPro" id="IPR050863">
    <property type="entry name" value="CenT-Element_Derived"/>
</dbReference>
<evidence type="ECO:0000313" key="3">
    <source>
        <dbReference type="Proteomes" id="UP001162156"/>
    </source>
</evidence>
<dbReference type="InterPro" id="IPR004875">
    <property type="entry name" value="DDE_SF_endonuclease_dom"/>
</dbReference>
<name>A0AAV8WP42_9CUCU</name>
<keyword evidence="3" id="KW-1185">Reference proteome</keyword>
<feature type="domain" description="DDE-1" evidence="1">
    <location>
        <begin position="12"/>
        <end position="120"/>
    </location>
</feature>
<gene>
    <name evidence="2" type="ORF">NQ314_019574</name>
</gene>